<keyword evidence="15" id="KW-1185">Reference proteome</keyword>
<keyword evidence="6" id="KW-0457">Lysine biosynthesis</keyword>
<evidence type="ECO:0000256" key="7">
    <source>
        <dbReference type="ARBA" id="ARBA00023239"/>
    </source>
</evidence>
<protein>
    <recommendedName>
        <fullName evidence="3 10">4-hydroxy-tetrahydrodipicolinate synthase</fullName>
        <ecNumber evidence="3 10">4.3.3.7</ecNumber>
    </recommendedName>
</protein>
<dbReference type="Proteomes" id="UP001151234">
    <property type="component" value="Unassembled WGS sequence"/>
</dbReference>
<feature type="active site" description="Schiff-base intermediate with substrate" evidence="12">
    <location>
        <position position="156"/>
    </location>
</feature>
<evidence type="ECO:0000256" key="12">
    <source>
        <dbReference type="PIRSR" id="PIRSR001365-1"/>
    </source>
</evidence>
<dbReference type="GO" id="GO:0019262">
    <property type="term" value="P:N-acetylneuraminate catabolic process"/>
    <property type="evidence" value="ECO:0007669"/>
    <property type="project" value="TreeGrafter"/>
</dbReference>
<comment type="pathway">
    <text evidence="2">Amino-acid biosynthesis; L-lysine biosynthesis via DAP pathway; (S)-tetrahydrodipicolinate from L-aspartate: step 3/4.</text>
</comment>
<comment type="caution">
    <text evidence="14">The sequence shown here is derived from an EMBL/GenBank/DDBJ whole genome shotgun (WGS) entry which is preliminary data.</text>
</comment>
<dbReference type="PANTHER" id="PTHR42849:SF1">
    <property type="entry name" value="N-ACETYLNEURAMINATE LYASE"/>
    <property type="match status" value="1"/>
</dbReference>
<evidence type="ECO:0000256" key="4">
    <source>
        <dbReference type="ARBA" id="ARBA00022605"/>
    </source>
</evidence>
<reference evidence="14" key="1">
    <citation type="submission" date="2022-11" db="EMBL/GenBank/DDBJ databases">
        <title>Draft genome sequence of Hoeflea poritis E7-10 and Hoeflea prorocentri PM5-8, separated from scleractinian coral Porites lutea and marine dinoflagellate.</title>
        <authorList>
            <person name="Zhang G."/>
            <person name="Wei Q."/>
            <person name="Cai L."/>
        </authorList>
    </citation>
    <scope>NUCLEOTIDE SEQUENCE</scope>
    <source>
        <strain evidence="14">PM5-8</strain>
    </source>
</reference>
<dbReference type="NCBIfam" id="TIGR00674">
    <property type="entry name" value="dapA"/>
    <property type="match status" value="1"/>
</dbReference>
<dbReference type="CDD" id="cd00408">
    <property type="entry name" value="DHDPS-like"/>
    <property type="match status" value="1"/>
</dbReference>
<comment type="similarity">
    <text evidence="11">Belongs to the DapA family.</text>
</comment>
<dbReference type="Gene3D" id="3.20.20.70">
    <property type="entry name" value="Aldolase class I"/>
    <property type="match status" value="1"/>
</dbReference>
<evidence type="ECO:0000256" key="9">
    <source>
        <dbReference type="ARBA" id="ARBA00047836"/>
    </source>
</evidence>
<dbReference type="EMBL" id="JAPJZI010000002">
    <property type="protein sequence ID" value="MDA5401545.1"/>
    <property type="molecule type" value="Genomic_DNA"/>
</dbReference>
<name>A0A9X3ZKC1_9HYPH</name>
<dbReference type="AlphaFoldDB" id="A0A9X3ZKC1"/>
<organism evidence="14 15">
    <name type="scientific">Hoeflea prorocentri</name>
    <dbReference type="NCBI Taxonomy" id="1922333"/>
    <lineage>
        <taxon>Bacteria</taxon>
        <taxon>Pseudomonadati</taxon>
        <taxon>Pseudomonadota</taxon>
        <taxon>Alphaproteobacteria</taxon>
        <taxon>Hyphomicrobiales</taxon>
        <taxon>Rhizobiaceae</taxon>
        <taxon>Hoeflea</taxon>
    </lineage>
</organism>
<dbReference type="EC" id="4.3.3.7" evidence="3 10"/>
<keyword evidence="8" id="KW-0704">Schiff base</keyword>
<dbReference type="GO" id="GO:0008840">
    <property type="term" value="F:4-hydroxy-tetrahydrodipicolinate synthase activity"/>
    <property type="evidence" value="ECO:0007669"/>
    <property type="project" value="UniProtKB-UniRule"/>
</dbReference>
<dbReference type="PIRSF" id="PIRSF001365">
    <property type="entry name" value="DHDPS"/>
    <property type="match status" value="1"/>
</dbReference>
<dbReference type="SUPFAM" id="SSF51569">
    <property type="entry name" value="Aldolase"/>
    <property type="match status" value="1"/>
</dbReference>
<evidence type="ECO:0000256" key="13">
    <source>
        <dbReference type="PIRSR" id="PIRSR001365-2"/>
    </source>
</evidence>
<dbReference type="Pfam" id="PF00701">
    <property type="entry name" value="DHDPS"/>
    <property type="match status" value="1"/>
</dbReference>
<evidence type="ECO:0000256" key="10">
    <source>
        <dbReference type="NCBIfam" id="TIGR00674"/>
    </source>
</evidence>
<feature type="binding site" evidence="13">
    <location>
        <position position="198"/>
    </location>
    <ligand>
        <name>pyruvate</name>
        <dbReference type="ChEBI" id="CHEBI:15361"/>
    </ligand>
</feature>
<dbReference type="InterPro" id="IPR013785">
    <property type="entry name" value="Aldolase_TIM"/>
</dbReference>
<dbReference type="RefSeq" id="WP_267993527.1">
    <property type="nucleotide sequence ID" value="NZ_JAPJZI010000002.1"/>
</dbReference>
<keyword evidence="4" id="KW-0028">Amino-acid biosynthesis</keyword>
<evidence type="ECO:0000256" key="1">
    <source>
        <dbReference type="ARBA" id="ARBA00003294"/>
    </source>
</evidence>
<evidence type="ECO:0000256" key="3">
    <source>
        <dbReference type="ARBA" id="ARBA00012086"/>
    </source>
</evidence>
<dbReference type="GO" id="GO:0008747">
    <property type="term" value="F:N-acetylneuraminate lyase activity"/>
    <property type="evidence" value="ECO:0007669"/>
    <property type="project" value="TreeGrafter"/>
</dbReference>
<accession>A0A9X3ZKC1</accession>
<feature type="active site" description="Proton donor/acceptor" evidence="12">
    <location>
        <position position="128"/>
    </location>
</feature>
<dbReference type="GO" id="GO:0019877">
    <property type="term" value="P:diaminopimelate biosynthetic process"/>
    <property type="evidence" value="ECO:0007669"/>
    <property type="project" value="UniProtKB-KW"/>
</dbReference>
<evidence type="ECO:0000256" key="5">
    <source>
        <dbReference type="ARBA" id="ARBA00022915"/>
    </source>
</evidence>
<proteinExistence type="inferred from homology"/>
<sequence length="299" mass="31904">MTALVTPFDKHSDVDEGALRALCRRQKQAGVGGFVPVGGTGEYPALSNAERARVVEIVSHEASGSIPVLAGVLPAGFEDAVEIGRLLRDAGADALMLLTPHYAPATQAGIAEYYRRYRDELQCPIVLYEIPGKTNVAMRAETIASLAEDGTIIGMKYSSYDMAEFIRVASAVPDEFALLSGEEPLFASHLAAGAKGGILTTVNAFPEIWVSIYNKVVVEHDLQGALKIQAQLDPLIQAAFSETNPGPLKSILEEVGFSCGKPRLPLYPPAGENLRTIASAVRGTFEKFGCSSAQRVENA</sequence>
<evidence type="ECO:0000256" key="11">
    <source>
        <dbReference type="PIRNR" id="PIRNR001365"/>
    </source>
</evidence>
<evidence type="ECO:0000313" key="14">
    <source>
        <dbReference type="EMBL" id="MDA5401545.1"/>
    </source>
</evidence>
<evidence type="ECO:0000256" key="8">
    <source>
        <dbReference type="ARBA" id="ARBA00023270"/>
    </source>
</evidence>
<dbReference type="InterPro" id="IPR002220">
    <property type="entry name" value="DapA-like"/>
</dbReference>
<evidence type="ECO:0000256" key="6">
    <source>
        <dbReference type="ARBA" id="ARBA00023154"/>
    </source>
</evidence>
<comment type="catalytic activity">
    <reaction evidence="9">
        <text>L-aspartate 4-semialdehyde + pyruvate = (2S,4S)-4-hydroxy-2,3,4,5-tetrahydrodipicolinate + H2O + H(+)</text>
        <dbReference type="Rhea" id="RHEA:34171"/>
        <dbReference type="ChEBI" id="CHEBI:15361"/>
        <dbReference type="ChEBI" id="CHEBI:15377"/>
        <dbReference type="ChEBI" id="CHEBI:15378"/>
        <dbReference type="ChEBI" id="CHEBI:67139"/>
        <dbReference type="ChEBI" id="CHEBI:537519"/>
        <dbReference type="EC" id="4.3.3.7"/>
    </reaction>
</comment>
<dbReference type="InterPro" id="IPR005263">
    <property type="entry name" value="DapA"/>
</dbReference>
<feature type="binding site" evidence="13">
    <location>
        <position position="40"/>
    </location>
    <ligand>
        <name>pyruvate</name>
        <dbReference type="ChEBI" id="CHEBI:15361"/>
    </ligand>
</feature>
<dbReference type="SMART" id="SM01130">
    <property type="entry name" value="DHDPS"/>
    <property type="match status" value="1"/>
</dbReference>
<keyword evidence="5" id="KW-0220">Diaminopimelate biosynthesis</keyword>
<gene>
    <name evidence="14" type="primary">dapA</name>
    <name evidence="14" type="ORF">OQ273_23465</name>
</gene>
<dbReference type="PANTHER" id="PTHR42849">
    <property type="entry name" value="N-ACETYLNEURAMINATE LYASE"/>
    <property type="match status" value="1"/>
</dbReference>
<dbReference type="PRINTS" id="PR00146">
    <property type="entry name" value="DHPICSNTHASE"/>
</dbReference>
<keyword evidence="7 11" id="KW-0456">Lyase</keyword>
<evidence type="ECO:0000256" key="2">
    <source>
        <dbReference type="ARBA" id="ARBA00005120"/>
    </source>
</evidence>
<dbReference type="GO" id="GO:0005829">
    <property type="term" value="C:cytosol"/>
    <property type="evidence" value="ECO:0007669"/>
    <property type="project" value="TreeGrafter"/>
</dbReference>
<dbReference type="GO" id="GO:0009089">
    <property type="term" value="P:lysine biosynthetic process via diaminopimelate"/>
    <property type="evidence" value="ECO:0007669"/>
    <property type="project" value="UniProtKB-UniRule"/>
</dbReference>
<comment type="function">
    <text evidence="1">Catalyzes the condensation of (S)-aspartate-beta-semialdehyde [(S)-ASA] and pyruvate to 4-hydroxy-tetrahydrodipicolinate (HTPA).</text>
</comment>
<evidence type="ECO:0000313" key="15">
    <source>
        <dbReference type="Proteomes" id="UP001151234"/>
    </source>
</evidence>